<gene>
    <name evidence="2" type="ORF">CJ305_12985</name>
</gene>
<sequence>MKKLLSLLALFAVILTSCTGDPGPPGRDGFDGVDGLDAEYAKVIEVTTDFNYDGTNGIWFTNFIDFPSNVEFLDGDAVLAYRLEDVVDGLDVWTQLPHNFFLAEGTMQYVFTHTTGDIQFIIDGNFDLSNIATDYTDTQTFRYVLIPTEFAENFNGDFSNLNAVMNALELQESDVKKLN</sequence>
<protein>
    <recommendedName>
        <fullName evidence="4">Dihydrolipoamide dehydrogenase</fullName>
    </recommendedName>
</protein>
<dbReference type="RefSeq" id="WP_099646721.1">
    <property type="nucleotide sequence ID" value="NZ_KZ319293.1"/>
</dbReference>
<evidence type="ECO:0000256" key="1">
    <source>
        <dbReference type="SAM" id="SignalP"/>
    </source>
</evidence>
<dbReference type="AlphaFoldDB" id="A0A2G1VQJ6"/>
<evidence type="ECO:0000313" key="2">
    <source>
        <dbReference type="EMBL" id="PHQ28729.1"/>
    </source>
</evidence>
<dbReference type="EMBL" id="NQXA01000011">
    <property type="protein sequence ID" value="PHQ28729.1"/>
    <property type="molecule type" value="Genomic_DNA"/>
</dbReference>
<feature type="chain" id="PRO_5013881452" description="Dihydrolipoamide dehydrogenase" evidence="1">
    <location>
        <begin position="20"/>
        <end position="179"/>
    </location>
</feature>
<evidence type="ECO:0008006" key="4">
    <source>
        <dbReference type="Google" id="ProtNLM"/>
    </source>
</evidence>
<name>A0A2G1VQJ6_9FLAO</name>
<keyword evidence="3" id="KW-1185">Reference proteome</keyword>
<dbReference type="Proteomes" id="UP000229433">
    <property type="component" value="Unassembled WGS sequence"/>
</dbReference>
<reference evidence="2 3" key="1">
    <citation type="submission" date="2017-08" db="EMBL/GenBank/DDBJ databases">
        <title>The whole genome shortgun sequences of strain Leeuwenhoekiella nanhaiensis G18 from the South China Sea.</title>
        <authorList>
            <person name="Liu Q."/>
        </authorList>
    </citation>
    <scope>NUCLEOTIDE SEQUENCE [LARGE SCALE GENOMIC DNA]</scope>
    <source>
        <strain evidence="2 3">G18</strain>
    </source>
</reference>
<dbReference type="PROSITE" id="PS51257">
    <property type="entry name" value="PROKAR_LIPOPROTEIN"/>
    <property type="match status" value="1"/>
</dbReference>
<evidence type="ECO:0000313" key="3">
    <source>
        <dbReference type="Proteomes" id="UP000229433"/>
    </source>
</evidence>
<comment type="caution">
    <text evidence="2">The sequence shown here is derived from an EMBL/GenBank/DDBJ whole genome shotgun (WGS) entry which is preliminary data.</text>
</comment>
<dbReference type="OrthoDB" id="1524444at2"/>
<keyword evidence="1" id="KW-0732">Signal</keyword>
<organism evidence="2 3">
    <name type="scientific">Leeuwenhoekiella nanhaiensis</name>
    <dbReference type="NCBI Taxonomy" id="1655491"/>
    <lineage>
        <taxon>Bacteria</taxon>
        <taxon>Pseudomonadati</taxon>
        <taxon>Bacteroidota</taxon>
        <taxon>Flavobacteriia</taxon>
        <taxon>Flavobacteriales</taxon>
        <taxon>Flavobacteriaceae</taxon>
        <taxon>Leeuwenhoekiella</taxon>
    </lineage>
</organism>
<accession>A0A2G1VQJ6</accession>
<feature type="signal peptide" evidence="1">
    <location>
        <begin position="1"/>
        <end position="19"/>
    </location>
</feature>
<proteinExistence type="predicted"/>